<dbReference type="AlphaFoldDB" id="A0AAX2ID81"/>
<comment type="caution">
    <text evidence="1">The sequence shown here is derived from an EMBL/GenBank/DDBJ whole genome shotgun (WGS) entry which is preliminary data.</text>
</comment>
<accession>A0AAX2ID81</accession>
<evidence type="ECO:0000313" key="1">
    <source>
        <dbReference type="EMBL" id="SQA75718.1"/>
    </source>
</evidence>
<gene>
    <name evidence="1" type="ORF">NCTC11653_01630</name>
</gene>
<name>A0AAX2ID81_CAPSP</name>
<evidence type="ECO:0000313" key="2">
    <source>
        <dbReference type="Proteomes" id="UP000249902"/>
    </source>
</evidence>
<protein>
    <submittedName>
        <fullName evidence="1">Uncharacterized protein</fullName>
    </submittedName>
</protein>
<sequence>MINEKKELRMTNDEEREVVAKYIGAFAKRPYIT</sequence>
<reference evidence="1 2" key="1">
    <citation type="submission" date="2018-06" db="EMBL/GenBank/DDBJ databases">
        <authorList>
            <consortium name="Pathogen Informatics"/>
            <person name="Doyle S."/>
        </authorList>
    </citation>
    <scope>NUCLEOTIDE SEQUENCE [LARGE SCALE GENOMIC DNA]</scope>
    <source>
        <strain evidence="1 2">NCTC11653</strain>
    </source>
</reference>
<proteinExistence type="predicted"/>
<dbReference type="EMBL" id="UAVP01000008">
    <property type="protein sequence ID" value="SQA75718.1"/>
    <property type="molecule type" value="Genomic_DNA"/>
</dbReference>
<organism evidence="1 2">
    <name type="scientific">Capnocytophaga sputigena</name>
    <dbReference type="NCBI Taxonomy" id="1019"/>
    <lineage>
        <taxon>Bacteria</taxon>
        <taxon>Pseudomonadati</taxon>
        <taxon>Bacteroidota</taxon>
        <taxon>Flavobacteriia</taxon>
        <taxon>Flavobacteriales</taxon>
        <taxon>Flavobacteriaceae</taxon>
        <taxon>Capnocytophaga</taxon>
    </lineage>
</organism>
<dbReference type="Proteomes" id="UP000249902">
    <property type="component" value="Unassembled WGS sequence"/>
</dbReference>